<evidence type="ECO:0000313" key="2">
    <source>
        <dbReference type="EMBL" id="KAK0702171.1"/>
    </source>
</evidence>
<reference evidence="2" key="1">
    <citation type="submission" date="2023-06" db="EMBL/GenBank/DDBJ databases">
        <title>Genome-scale phylogeny and comparative genomics of the fungal order Sordariales.</title>
        <authorList>
            <consortium name="Lawrence Berkeley National Laboratory"/>
            <person name="Hensen N."/>
            <person name="Bonometti L."/>
            <person name="Westerberg I."/>
            <person name="Brannstrom I.O."/>
            <person name="Guillou S."/>
            <person name="Cros-Aarteil S."/>
            <person name="Calhoun S."/>
            <person name="Haridas S."/>
            <person name="Kuo A."/>
            <person name="Mondo S."/>
            <person name="Pangilinan J."/>
            <person name="Riley R."/>
            <person name="Labutti K."/>
            <person name="Andreopoulos B."/>
            <person name="Lipzen A."/>
            <person name="Chen C."/>
            <person name="Yanf M."/>
            <person name="Daum C."/>
            <person name="Ng V."/>
            <person name="Clum A."/>
            <person name="Steindorff A."/>
            <person name="Ohm R."/>
            <person name="Martin F."/>
            <person name="Silar P."/>
            <person name="Natvig D."/>
            <person name="Lalanne C."/>
            <person name="Gautier V."/>
            <person name="Ament-Velasquez S.L."/>
            <person name="Kruys A."/>
            <person name="Hutchinson M.I."/>
            <person name="Powell A.J."/>
            <person name="Barry K."/>
            <person name="Miller A.N."/>
            <person name="Grigoriev I.V."/>
            <person name="Debuchy R."/>
            <person name="Gladieux P."/>
            <person name="Thoren M.H."/>
            <person name="Johannesson H."/>
        </authorList>
    </citation>
    <scope>NUCLEOTIDE SEQUENCE</scope>
    <source>
        <strain evidence="2">SMH4607-1</strain>
    </source>
</reference>
<gene>
    <name evidence="2" type="ORF">B0H67DRAFT_558486</name>
</gene>
<sequence>MQEGSFTISALSSECAEQFDRMLAEMPRSEGSLDQRLLLEDAAGRFRIWASNLGALQPSGSPKSLDFRLRESSLMQASVRLGLERLHRCILKAVAIFQGKAENRVAEESDDADETQPPQRTQPSPQKQ</sequence>
<name>A0AA40DI43_9PEZI</name>
<feature type="compositionally biased region" description="Low complexity" evidence="1">
    <location>
        <begin position="116"/>
        <end position="128"/>
    </location>
</feature>
<protein>
    <submittedName>
        <fullName evidence="2">Uncharacterized protein</fullName>
    </submittedName>
</protein>
<evidence type="ECO:0000313" key="3">
    <source>
        <dbReference type="Proteomes" id="UP001172102"/>
    </source>
</evidence>
<keyword evidence="3" id="KW-1185">Reference proteome</keyword>
<accession>A0AA40DI43</accession>
<dbReference type="EMBL" id="JAUKUA010000009">
    <property type="protein sequence ID" value="KAK0702171.1"/>
    <property type="molecule type" value="Genomic_DNA"/>
</dbReference>
<proteinExistence type="predicted"/>
<feature type="region of interest" description="Disordered" evidence="1">
    <location>
        <begin position="102"/>
        <end position="128"/>
    </location>
</feature>
<organism evidence="2 3">
    <name type="scientific">Lasiosphaeris hirsuta</name>
    <dbReference type="NCBI Taxonomy" id="260670"/>
    <lineage>
        <taxon>Eukaryota</taxon>
        <taxon>Fungi</taxon>
        <taxon>Dikarya</taxon>
        <taxon>Ascomycota</taxon>
        <taxon>Pezizomycotina</taxon>
        <taxon>Sordariomycetes</taxon>
        <taxon>Sordariomycetidae</taxon>
        <taxon>Sordariales</taxon>
        <taxon>Lasiosphaeriaceae</taxon>
        <taxon>Lasiosphaeris</taxon>
    </lineage>
</organism>
<evidence type="ECO:0000256" key="1">
    <source>
        <dbReference type="SAM" id="MobiDB-lite"/>
    </source>
</evidence>
<comment type="caution">
    <text evidence="2">The sequence shown here is derived from an EMBL/GenBank/DDBJ whole genome shotgun (WGS) entry which is preliminary data.</text>
</comment>
<dbReference type="Proteomes" id="UP001172102">
    <property type="component" value="Unassembled WGS sequence"/>
</dbReference>
<dbReference type="AlphaFoldDB" id="A0AA40DI43"/>